<dbReference type="InterPro" id="IPR045489">
    <property type="entry name" value="DUF6429"/>
</dbReference>
<name>A0ABY7AUP4_9ALTE</name>
<keyword evidence="2" id="KW-0614">Plasmid</keyword>
<geneLocation type="plasmid" evidence="2 3">
    <name>pCadTS8_2</name>
</geneLocation>
<sequence>MDIDEDKIDEAALALMYLTLHDHVRAWKQIDWEVTNRLYEKGLICDPVGKAKSVVLTDEGLKKSEALFHKLFVKK</sequence>
<dbReference type="Pfam" id="PF20008">
    <property type="entry name" value="DUF6429"/>
    <property type="match status" value="1"/>
</dbReference>
<keyword evidence="3" id="KW-1185">Reference proteome</keyword>
<gene>
    <name evidence="2" type="ORF">OLW01_18340</name>
</gene>
<organism evidence="2 3">
    <name type="scientific">Catenovulum adriaticum</name>
    <dbReference type="NCBI Taxonomy" id="2984846"/>
    <lineage>
        <taxon>Bacteria</taxon>
        <taxon>Pseudomonadati</taxon>
        <taxon>Pseudomonadota</taxon>
        <taxon>Gammaproteobacteria</taxon>
        <taxon>Alteromonadales</taxon>
        <taxon>Alteromonadaceae</taxon>
        <taxon>Catenovulum</taxon>
    </lineage>
</organism>
<proteinExistence type="predicted"/>
<dbReference type="Proteomes" id="UP001163726">
    <property type="component" value="Plasmid pCadTS8_2"/>
</dbReference>
<accession>A0ABY7AUP4</accession>
<reference evidence="2" key="1">
    <citation type="submission" date="2022-10" db="EMBL/GenBank/DDBJ databases">
        <title>Catenovulum adriacola sp. nov. isolated in the Harbour of Susak.</title>
        <authorList>
            <person name="Schoch T."/>
            <person name="Reich S.J."/>
            <person name="Stoeferle S."/>
            <person name="Flaiz M."/>
            <person name="Kazda M."/>
            <person name="Riedel C.U."/>
            <person name="Duerre P."/>
        </authorList>
    </citation>
    <scope>NUCLEOTIDE SEQUENCE</scope>
    <source>
        <strain evidence="2">TS8</strain>
        <plasmid evidence="2">pCadTS8_2</plasmid>
    </source>
</reference>
<protein>
    <submittedName>
        <fullName evidence="2">DUF6429 family protein</fullName>
    </submittedName>
</protein>
<evidence type="ECO:0000313" key="3">
    <source>
        <dbReference type="Proteomes" id="UP001163726"/>
    </source>
</evidence>
<feature type="domain" description="DUF6429" evidence="1">
    <location>
        <begin position="4"/>
        <end position="74"/>
    </location>
</feature>
<evidence type="ECO:0000259" key="1">
    <source>
        <dbReference type="Pfam" id="PF20008"/>
    </source>
</evidence>
<dbReference type="RefSeq" id="WP_268076950.1">
    <property type="nucleotide sequence ID" value="NZ_CP109967.1"/>
</dbReference>
<dbReference type="EMBL" id="CP109967">
    <property type="protein sequence ID" value="WAJ72235.1"/>
    <property type="molecule type" value="Genomic_DNA"/>
</dbReference>
<evidence type="ECO:0000313" key="2">
    <source>
        <dbReference type="EMBL" id="WAJ72235.1"/>
    </source>
</evidence>